<dbReference type="EMBL" id="CABPRJ010001911">
    <property type="protein sequence ID" value="VVC40986.1"/>
    <property type="molecule type" value="Genomic_DNA"/>
</dbReference>
<evidence type="ECO:0000313" key="2">
    <source>
        <dbReference type="Proteomes" id="UP000325440"/>
    </source>
</evidence>
<reference evidence="1 2" key="1">
    <citation type="submission" date="2019-08" db="EMBL/GenBank/DDBJ databases">
        <authorList>
            <person name="Alioto T."/>
            <person name="Alioto T."/>
            <person name="Gomez Garrido J."/>
        </authorList>
    </citation>
    <scope>NUCLEOTIDE SEQUENCE [LARGE SCALE GENOMIC DNA]</scope>
</reference>
<organism evidence="1 2">
    <name type="scientific">Cinara cedri</name>
    <dbReference type="NCBI Taxonomy" id="506608"/>
    <lineage>
        <taxon>Eukaryota</taxon>
        <taxon>Metazoa</taxon>
        <taxon>Ecdysozoa</taxon>
        <taxon>Arthropoda</taxon>
        <taxon>Hexapoda</taxon>
        <taxon>Insecta</taxon>
        <taxon>Pterygota</taxon>
        <taxon>Neoptera</taxon>
        <taxon>Paraneoptera</taxon>
        <taxon>Hemiptera</taxon>
        <taxon>Sternorrhyncha</taxon>
        <taxon>Aphidomorpha</taxon>
        <taxon>Aphidoidea</taxon>
        <taxon>Aphididae</taxon>
        <taxon>Lachninae</taxon>
        <taxon>Cinara</taxon>
    </lineage>
</organism>
<accession>A0A5E4NCY3</accession>
<dbReference type="OrthoDB" id="6625330at2759"/>
<sequence>MPSNSRTVNLALAATAVAMVLKTKKKRKWTKDWLLKRSQYSHIHLLNELLFHPEYWHNYLRMDKETYLELLQLVTPLIIKQDTHLQKSITPHERLTATLRILDISTIWQYENILINNTLD</sequence>
<evidence type="ECO:0000313" key="1">
    <source>
        <dbReference type="EMBL" id="VVC40986.1"/>
    </source>
</evidence>
<keyword evidence="2" id="KW-1185">Reference proteome</keyword>
<protein>
    <submittedName>
        <fullName evidence="1">Uncharacterized protein</fullName>
    </submittedName>
</protein>
<dbReference type="Proteomes" id="UP000325440">
    <property type="component" value="Unassembled WGS sequence"/>
</dbReference>
<proteinExistence type="predicted"/>
<name>A0A5E4NCY3_9HEMI</name>
<dbReference type="AlphaFoldDB" id="A0A5E4NCY3"/>
<gene>
    <name evidence="1" type="ORF">CINCED_3A010497</name>
</gene>